<keyword evidence="1" id="KW-1133">Transmembrane helix</keyword>
<organism evidence="3 4">
    <name type="scientific">Methylobacterium currus</name>
    <dbReference type="NCBI Taxonomy" id="2051553"/>
    <lineage>
        <taxon>Bacteria</taxon>
        <taxon>Pseudomonadati</taxon>
        <taxon>Pseudomonadota</taxon>
        <taxon>Alphaproteobacteria</taxon>
        <taxon>Hyphomicrobiales</taxon>
        <taxon>Methylobacteriaceae</taxon>
        <taxon>Methylobacterium</taxon>
    </lineage>
</organism>
<name>A0A2R4WHD0_9HYPH</name>
<feature type="transmembrane region" description="Helical" evidence="1">
    <location>
        <begin position="65"/>
        <end position="83"/>
    </location>
</feature>
<dbReference type="Proteomes" id="UP000244755">
    <property type="component" value="Chromosome 1"/>
</dbReference>
<evidence type="ECO:0000256" key="1">
    <source>
        <dbReference type="SAM" id="Phobius"/>
    </source>
</evidence>
<dbReference type="RefSeq" id="WP_099952829.1">
    <property type="nucleotide sequence ID" value="NZ_CP028843.1"/>
</dbReference>
<dbReference type="EMBL" id="CP028843">
    <property type="protein sequence ID" value="AWB20940.1"/>
    <property type="molecule type" value="Genomic_DNA"/>
</dbReference>
<feature type="transmembrane region" description="Helical" evidence="1">
    <location>
        <begin position="103"/>
        <end position="122"/>
    </location>
</feature>
<feature type="chain" id="PRO_5015343658" evidence="2">
    <location>
        <begin position="21"/>
        <end position="231"/>
    </location>
</feature>
<proteinExistence type="predicted"/>
<protein>
    <submittedName>
        <fullName evidence="3">Uncharacterized protein</fullName>
    </submittedName>
</protein>
<gene>
    <name evidence="3" type="ORF">DA075_08465</name>
</gene>
<keyword evidence="1" id="KW-0472">Membrane</keyword>
<dbReference type="AlphaFoldDB" id="A0A2R4WHD0"/>
<keyword evidence="1" id="KW-0812">Transmembrane</keyword>
<evidence type="ECO:0000313" key="3">
    <source>
        <dbReference type="EMBL" id="AWB20940.1"/>
    </source>
</evidence>
<reference evidence="3 4" key="1">
    <citation type="submission" date="2018-04" db="EMBL/GenBank/DDBJ databases">
        <title>Methylobacterium sp. PR1016A genome.</title>
        <authorList>
            <person name="Park W."/>
        </authorList>
    </citation>
    <scope>NUCLEOTIDE SEQUENCE [LARGE SCALE GENOMIC DNA]</scope>
    <source>
        <strain evidence="3 4">PR1016A</strain>
    </source>
</reference>
<keyword evidence="4" id="KW-1185">Reference proteome</keyword>
<feature type="transmembrane region" description="Helical" evidence="1">
    <location>
        <begin position="38"/>
        <end position="58"/>
    </location>
</feature>
<accession>A0A2R4WHD0</accession>
<dbReference type="OrthoDB" id="8002598at2"/>
<keyword evidence="2" id="KW-0732">Signal</keyword>
<evidence type="ECO:0000256" key="2">
    <source>
        <dbReference type="SAM" id="SignalP"/>
    </source>
</evidence>
<sequence>MRALMLAALALACVYSPAMAGSGPIAEGLPPTGSFAHGLAHGLLLLGALALAVAVCLAARARPPILGILAVALLAVIAGPAFAAEVATTDTTSVRLSAAPWIALLQEIVITAVIPAVAAYLIQAIRKVYPWAALFLTQSRVEQMANAVTEYAINAVPGAVKEGKLSINVGSQVIAKAVQRAVDAAPAKALEAAGGEAGLAEIVFRKLNLEDDANEHNTLAPVVASLPVAGR</sequence>
<dbReference type="KEGG" id="mee:DA075_08465"/>
<feature type="signal peptide" evidence="2">
    <location>
        <begin position="1"/>
        <end position="20"/>
    </location>
</feature>
<evidence type="ECO:0000313" key="4">
    <source>
        <dbReference type="Proteomes" id="UP000244755"/>
    </source>
</evidence>